<dbReference type="HAMAP" id="MF_02040">
    <property type="entry name" value="Mrp_NBP35"/>
    <property type="match status" value="1"/>
</dbReference>
<comment type="similarity">
    <text evidence="8">Belongs to the Mrp/NBP35 ATP-binding proteins family.</text>
</comment>
<dbReference type="PANTHER" id="PTHR42961">
    <property type="entry name" value="IRON-SULFUR PROTEIN NUBPL"/>
    <property type="match status" value="1"/>
</dbReference>
<accession>A0ABW5CAL4</accession>
<dbReference type="InterPro" id="IPR034904">
    <property type="entry name" value="FSCA_dom_sf"/>
</dbReference>
<dbReference type="Gene3D" id="3.30.300.130">
    <property type="entry name" value="Fe-S cluster assembly (FSCA)"/>
    <property type="match status" value="1"/>
</dbReference>
<reference evidence="11" key="1">
    <citation type="journal article" date="2019" name="Int. J. Syst. Evol. Microbiol.">
        <title>The Global Catalogue of Microorganisms (GCM) 10K type strain sequencing project: providing services to taxonomists for standard genome sequencing and annotation.</title>
        <authorList>
            <consortium name="The Broad Institute Genomics Platform"/>
            <consortium name="The Broad Institute Genome Sequencing Center for Infectious Disease"/>
            <person name="Wu L."/>
            <person name="Ma J."/>
        </authorList>
    </citation>
    <scope>NUCLEOTIDE SEQUENCE [LARGE SCALE GENOMIC DNA]</scope>
    <source>
        <strain evidence="11">KCTC 15012</strain>
    </source>
</reference>
<evidence type="ECO:0000256" key="3">
    <source>
        <dbReference type="ARBA" id="ARBA00022723"/>
    </source>
</evidence>
<keyword evidence="5 8" id="KW-0067">ATP-binding</keyword>
<dbReference type="EMBL" id="JBHUIY010000013">
    <property type="protein sequence ID" value="MFD2233771.1"/>
    <property type="molecule type" value="Genomic_DNA"/>
</dbReference>
<comment type="subunit">
    <text evidence="8">Homodimer.</text>
</comment>
<organism evidence="10 11">
    <name type="scientific">Phaeospirillum tilakii</name>
    <dbReference type="NCBI Taxonomy" id="741673"/>
    <lineage>
        <taxon>Bacteria</taxon>
        <taxon>Pseudomonadati</taxon>
        <taxon>Pseudomonadota</taxon>
        <taxon>Alphaproteobacteria</taxon>
        <taxon>Rhodospirillales</taxon>
        <taxon>Rhodospirillaceae</taxon>
        <taxon>Phaeospirillum</taxon>
    </lineage>
</organism>
<dbReference type="Pfam" id="PF10609">
    <property type="entry name" value="ParA"/>
    <property type="match status" value="1"/>
</dbReference>
<keyword evidence="11" id="KW-1185">Reference proteome</keyword>
<name>A0ABW5CAL4_9PROT</name>
<keyword evidence="3 8" id="KW-0479">Metal-binding</keyword>
<dbReference type="RefSeq" id="WP_377315658.1">
    <property type="nucleotide sequence ID" value="NZ_JBHUIY010000013.1"/>
</dbReference>
<evidence type="ECO:0000313" key="11">
    <source>
        <dbReference type="Proteomes" id="UP001597296"/>
    </source>
</evidence>
<dbReference type="InterPro" id="IPR033756">
    <property type="entry name" value="YlxH/NBP35"/>
</dbReference>
<dbReference type="InterPro" id="IPR019591">
    <property type="entry name" value="Mrp/NBP35_ATP-bd"/>
</dbReference>
<dbReference type="SUPFAM" id="SSF52540">
    <property type="entry name" value="P-loop containing nucleoside triphosphate hydrolases"/>
    <property type="match status" value="1"/>
</dbReference>
<evidence type="ECO:0000256" key="4">
    <source>
        <dbReference type="ARBA" id="ARBA00022741"/>
    </source>
</evidence>
<evidence type="ECO:0000256" key="7">
    <source>
        <dbReference type="ARBA" id="ARBA00023014"/>
    </source>
</evidence>
<comment type="function">
    <text evidence="8">Binds and transfers iron-sulfur (Fe-S) clusters to target apoproteins. Can hydrolyze ATP.</text>
</comment>
<feature type="domain" description="MIP18 family-like" evidence="9">
    <location>
        <begin position="6"/>
        <end position="76"/>
    </location>
</feature>
<dbReference type="InterPro" id="IPR027417">
    <property type="entry name" value="P-loop_NTPase"/>
</dbReference>
<dbReference type="Pfam" id="PF01883">
    <property type="entry name" value="FeS_assembly_P"/>
    <property type="match status" value="1"/>
</dbReference>
<dbReference type="PROSITE" id="PS01215">
    <property type="entry name" value="MRP"/>
    <property type="match status" value="1"/>
</dbReference>
<evidence type="ECO:0000256" key="5">
    <source>
        <dbReference type="ARBA" id="ARBA00022840"/>
    </source>
</evidence>
<dbReference type="InterPro" id="IPR002744">
    <property type="entry name" value="MIP18-like"/>
</dbReference>
<comment type="similarity">
    <text evidence="1">In the N-terminal section; belongs to the MIP18 family.</text>
</comment>
<dbReference type="InterPro" id="IPR044304">
    <property type="entry name" value="NUBPL-like"/>
</dbReference>
<dbReference type="SUPFAM" id="SSF117916">
    <property type="entry name" value="Fe-S cluster assembly (FSCA) domain-like"/>
    <property type="match status" value="1"/>
</dbReference>
<sequence length="347" mass="35368">MADPTEAQILRALATLADPDGGGDIVASGRVGGLSLRGGKVAFTLAATPETAPALEQLRAAAEAAVRAVPGIVAVTAVLTAERAAPAEPAAPPRLLGQIGAVIAVASGKGGVGKSTTAVNLALSFRAMGLATGLLDADLFGPSLPLMLGIEGQPEEAAALQPVYRHGLACMSLGFLVPPDAPVVWRGPMVAGAVEQLMRDVAWGPLDVLVVDLPPGTGDTQLTLAQRARLAGAVIVSTPQDLALIDAAKALVMFRKVEVPVLGIVENMSSYVCPNCGHEAHLFGHGGARAEAERLGVPFLGEVPLDIAIRQGGDEGNPIVLAQPDGPHARAYRAIAEKVWAEVAPKA</sequence>
<evidence type="ECO:0000313" key="10">
    <source>
        <dbReference type="EMBL" id="MFD2233771.1"/>
    </source>
</evidence>
<dbReference type="PANTHER" id="PTHR42961:SF2">
    <property type="entry name" value="IRON-SULFUR PROTEIN NUBPL"/>
    <property type="match status" value="1"/>
</dbReference>
<feature type="binding site" evidence="8">
    <location>
        <begin position="108"/>
        <end position="115"/>
    </location>
    <ligand>
        <name>ATP</name>
        <dbReference type="ChEBI" id="CHEBI:30616"/>
    </ligand>
</feature>
<evidence type="ECO:0000256" key="8">
    <source>
        <dbReference type="HAMAP-Rule" id="MF_02040"/>
    </source>
</evidence>
<evidence type="ECO:0000256" key="6">
    <source>
        <dbReference type="ARBA" id="ARBA00023004"/>
    </source>
</evidence>
<protein>
    <recommendedName>
        <fullName evidence="8">Iron-sulfur cluster carrier protein</fullName>
    </recommendedName>
</protein>
<keyword evidence="8" id="KW-0378">Hydrolase</keyword>
<keyword evidence="4 8" id="KW-0547">Nucleotide-binding</keyword>
<dbReference type="Gene3D" id="3.40.50.300">
    <property type="entry name" value="P-loop containing nucleotide triphosphate hydrolases"/>
    <property type="match status" value="1"/>
</dbReference>
<comment type="caution">
    <text evidence="10">The sequence shown here is derived from an EMBL/GenBank/DDBJ whole genome shotgun (WGS) entry which is preliminary data.</text>
</comment>
<dbReference type="Proteomes" id="UP001597296">
    <property type="component" value="Unassembled WGS sequence"/>
</dbReference>
<evidence type="ECO:0000259" key="9">
    <source>
        <dbReference type="Pfam" id="PF01883"/>
    </source>
</evidence>
<dbReference type="CDD" id="cd02037">
    <property type="entry name" value="Mrp_NBP35"/>
    <property type="match status" value="1"/>
</dbReference>
<proteinExistence type="inferred from homology"/>
<comment type="similarity">
    <text evidence="2">In the C-terminal section; belongs to the Mrp/NBP35 ATP-binding proteins family.</text>
</comment>
<evidence type="ECO:0000256" key="2">
    <source>
        <dbReference type="ARBA" id="ARBA00008205"/>
    </source>
</evidence>
<keyword evidence="6 8" id="KW-0408">Iron</keyword>
<dbReference type="InterPro" id="IPR000808">
    <property type="entry name" value="Mrp-like_CS"/>
</dbReference>
<evidence type="ECO:0000256" key="1">
    <source>
        <dbReference type="ARBA" id="ARBA00007352"/>
    </source>
</evidence>
<keyword evidence="7 8" id="KW-0411">Iron-sulfur</keyword>
<gene>
    <name evidence="10" type="ORF">ACFSNB_08135</name>
</gene>